<dbReference type="HOGENOM" id="CLU_505355_0_0_1"/>
<dbReference type="PANTHER" id="PTHR13466:SF0">
    <property type="entry name" value="SMP-LTD DOMAIN-CONTAINING PROTEIN"/>
    <property type="match status" value="1"/>
</dbReference>
<dbReference type="PROSITE" id="PS51847">
    <property type="entry name" value="SMP"/>
    <property type="match status" value="1"/>
</dbReference>
<keyword evidence="2 8" id="KW-0812">Transmembrane</keyword>
<dbReference type="GO" id="GO:0005789">
    <property type="term" value="C:endoplasmic reticulum membrane"/>
    <property type="evidence" value="ECO:0007669"/>
    <property type="project" value="UniProtKB-SubCell"/>
</dbReference>
<dbReference type="FunCoup" id="G7E4X4">
    <property type="interactions" value="71"/>
</dbReference>
<dbReference type="InterPro" id="IPR031468">
    <property type="entry name" value="SMP_LBD"/>
</dbReference>
<keyword evidence="7 8" id="KW-0472">Membrane</keyword>
<dbReference type="STRING" id="764103.G7E4X4"/>
<keyword evidence="6" id="KW-0446">Lipid-binding</keyword>
<feature type="topological domain" description="Cytoplasmic" evidence="8">
    <location>
        <begin position="61"/>
        <end position="539"/>
    </location>
</feature>
<comment type="caution">
    <text evidence="12">The sequence shown here is derived from an EMBL/GenBank/DDBJ whole genome shotgun (WGS) entry which is preliminary data.</text>
</comment>
<evidence type="ECO:0000256" key="7">
    <source>
        <dbReference type="ARBA" id="ARBA00023136"/>
    </source>
</evidence>
<evidence type="ECO:0000256" key="4">
    <source>
        <dbReference type="ARBA" id="ARBA00022989"/>
    </source>
</evidence>
<reference evidence="12 13" key="2">
    <citation type="journal article" date="2012" name="Open Biol.">
        <title>Characteristics of nucleosomes and linker DNA regions on the genome of the basidiomycete Mixia osmundae revealed by mono- and dinucleosome mapping.</title>
        <authorList>
            <person name="Nishida H."/>
            <person name="Kondo S."/>
            <person name="Matsumoto T."/>
            <person name="Suzuki Y."/>
            <person name="Yoshikawa H."/>
            <person name="Taylor T.D."/>
            <person name="Sugiyama J."/>
        </authorList>
    </citation>
    <scope>NUCLEOTIDE SEQUENCE [LARGE SCALE GENOMIC DNA]</scope>
    <source>
        <strain evidence="13">CBS 9802 / IAM 14324 / JCM 22182 / KY 12970</strain>
    </source>
</reference>
<feature type="region of interest" description="Disordered" evidence="9">
    <location>
        <begin position="387"/>
        <end position="481"/>
    </location>
</feature>
<dbReference type="EMBL" id="BABT02000146">
    <property type="protein sequence ID" value="GAA97884.1"/>
    <property type="molecule type" value="Genomic_DNA"/>
</dbReference>
<dbReference type="GO" id="GO:0032865">
    <property type="term" value="C:ERMES complex"/>
    <property type="evidence" value="ECO:0007669"/>
    <property type="project" value="UniProtKB-UniRule"/>
</dbReference>
<feature type="compositionally biased region" description="Polar residues" evidence="9">
    <location>
        <begin position="412"/>
        <end position="434"/>
    </location>
</feature>
<dbReference type="GO" id="GO:0045040">
    <property type="term" value="P:protein insertion into mitochondrial outer membrane"/>
    <property type="evidence" value="ECO:0007669"/>
    <property type="project" value="UniProtKB-UniRule"/>
</dbReference>
<comment type="subunit">
    <text evidence="8">Homodimer. Component of the ER-mitochondria encounter structure (ERMES) or MDM complex, composed of MMM1, MDM10, MDM12 and MDM34. A MMM1 homodimer associates with one molecule of MDM12 on each side in a pairwise head-to-tail manner, and the SMP-LTD domains of MMM1 and MDM12 generate a continuous hydrophobic tunnel for phospholipid trafficking.</text>
</comment>
<comment type="similarity">
    <text evidence="8">Belongs to the MMM1 family.</text>
</comment>
<feature type="region of interest" description="Disordered" evidence="9">
    <location>
        <begin position="500"/>
        <end position="539"/>
    </location>
</feature>
<dbReference type="Pfam" id="PF10296">
    <property type="entry name" value="MMM1"/>
    <property type="match status" value="1"/>
</dbReference>
<keyword evidence="3 8" id="KW-0256">Endoplasmic reticulum</keyword>
<dbReference type="GO" id="GO:0015914">
    <property type="term" value="P:phospholipid transport"/>
    <property type="evidence" value="ECO:0007669"/>
    <property type="project" value="TreeGrafter"/>
</dbReference>
<evidence type="ECO:0000256" key="6">
    <source>
        <dbReference type="ARBA" id="ARBA00023121"/>
    </source>
</evidence>
<dbReference type="InterPro" id="IPR019411">
    <property type="entry name" value="MMM1_dom"/>
</dbReference>
<protein>
    <recommendedName>
        <fullName evidence="8">Maintenance of mitochondrial morphology protein 1</fullName>
    </recommendedName>
</protein>
<dbReference type="GO" id="GO:0008289">
    <property type="term" value="F:lipid binding"/>
    <property type="evidence" value="ECO:0007669"/>
    <property type="project" value="UniProtKB-KW"/>
</dbReference>
<dbReference type="AlphaFoldDB" id="G7E4X4"/>
<evidence type="ECO:0000256" key="10">
    <source>
        <dbReference type="SAM" id="Phobius"/>
    </source>
</evidence>
<name>G7E4X4_MIXOS</name>
<sequence>MKDLTRTIHECTCSASLPRRARLMDKDVCRQPRLTFTHGVLVGQGSLIVLVALFLRYFVFSVGSNEAAARRQLASLRRKQQRRHHRAQSAFSTFEGVPPPDTAILEKLGYDLSHHAPEPADWLNVLIAQATAGYRAMVVNAGKEGGRGAKGFVEDAMNDVKAAEAAKNASMLIDLDHISIKDLDFGQDYPVVSNARVRPSEEPGCTRIELDVDYTDHVSISLDTQVLVNLPRPRFAMLPISLTLTLARFSATLTLEIPTTQTEDPPSVMCSLHPDFTLDLTSTSLIGSRAKLQDIPKIEQLITSRLRGAIVDRVVWPRKFGIRLPTIGRKTVVDDFVWIDEDESLEQAEDDLHDRSQGTSDSLLATTPGDIFAAASDALAADAPDFEVSHGEGSHVHHLGGAGRRQGERHSNQSTPRARQESSRSMMTQSSYQPTRKAPGKLTARDTNLADSVSESASDYRPRSSYGSTSAGLGRTSALDAGRQRGSIDAADILRQRQFAQAQQQAHNPFRARPPVSMSGGGGDRGMDFLPPGRLRGTL</sequence>
<dbReference type="HAMAP" id="MF_03103">
    <property type="entry name" value="Mmm1"/>
    <property type="match status" value="1"/>
</dbReference>
<keyword evidence="1" id="KW-0813">Transport</keyword>
<gene>
    <name evidence="12" type="primary">Mo04564</name>
    <name evidence="8" type="synonym">MMM1</name>
    <name evidence="12" type="ORF">E5Q_04564</name>
</gene>
<comment type="function">
    <text evidence="8">Component of the ERMES/MDM complex, which serves as a molecular tether to connect the endoplasmic reticulum (ER) and mitochondria. Components of this complex are involved in the control of mitochondrial shape and protein biogenesis, and function in nonvesicular lipid trafficking between the ER and mitochondria. The MDM12-MMM1 subcomplex functions in the major beta-barrel assembly pathway that is responsible for biogenesis of all outer membrane beta-barrel proteins, and acts in a late step after the SAM complex. The MDM10-MDM12-MMM1 subcomplex further acts in the TOM40-specific pathway after the action of the MDM12-MMM1 complex. Essential for establishing and maintaining the structure of mitochondria and maintenance of mtDNA nucleoids.</text>
</comment>
<comment type="subcellular location">
    <subcellularLocation>
        <location evidence="8">Endoplasmic reticulum membrane</location>
        <topology evidence="8">Single-pass type I membrane protein</topology>
    </subcellularLocation>
    <text evidence="8">The ERMES/MDM complex localizes to a few discrete foci (around 10 per single cell), that represent mitochondria-endoplasmic reticulum junctions. These foci are often found next to mtDNA nucleoids.</text>
</comment>
<evidence type="ECO:0000256" key="2">
    <source>
        <dbReference type="ARBA" id="ARBA00022692"/>
    </source>
</evidence>
<dbReference type="CDD" id="cd21671">
    <property type="entry name" value="SMP_Mmm1"/>
    <property type="match status" value="1"/>
</dbReference>
<keyword evidence="13" id="KW-1185">Reference proteome</keyword>
<evidence type="ECO:0000259" key="11">
    <source>
        <dbReference type="PROSITE" id="PS51847"/>
    </source>
</evidence>
<dbReference type="GO" id="GO:1990456">
    <property type="term" value="P:mitochondrion-endoplasmic reticulum membrane tethering"/>
    <property type="evidence" value="ECO:0007669"/>
    <property type="project" value="TreeGrafter"/>
</dbReference>
<evidence type="ECO:0000313" key="13">
    <source>
        <dbReference type="Proteomes" id="UP000009131"/>
    </source>
</evidence>
<keyword evidence="4 8" id="KW-1133">Transmembrane helix</keyword>
<dbReference type="OrthoDB" id="5599157at2759"/>
<dbReference type="Proteomes" id="UP000009131">
    <property type="component" value="Unassembled WGS sequence"/>
</dbReference>
<organism evidence="12 13">
    <name type="scientific">Mixia osmundae (strain CBS 9802 / IAM 14324 / JCM 22182 / KY 12970)</name>
    <dbReference type="NCBI Taxonomy" id="764103"/>
    <lineage>
        <taxon>Eukaryota</taxon>
        <taxon>Fungi</taxon>
        <taxon>Dikarya</taxon>
        <taxon>Basidiomycota</taxon>
        <taxon>Pucciniomycotina</taxon>
        <taxon>Mixiomycetes</taxon>
        <taxon>Mixiales</taxon>
        <taxon>Mixiaceae</taxon>
        <taxon>Mixia</taxon>
    </lineage>
</organism>
<evidence type="ECO:0000256" key="5">
    <source>
        <dbReference type="ARBA" id="ARBA00023055"/>
    </source>
</evidence>
<dbReference type="InterPro" id="IPR027537">
    <property type="entry name" value="Mmm1"/>
</dbReference>
<reference evidence="12 13" key="1">
    <citation type="journal article" date="2011" name="J. Gen. Appl. Microbiol.">
        <title>Draft genome sequencing of the enigmatic basidiomycete Mixia osmundae.</title>
        <authorList>
            <person name="Nishida H."/>
            <person name="Nagatsuka Y."/>
            <person name="Sugiyama J."/>
        </authorList>
    </citation>
    <scope>NUCLEOTIDE SEQUENCE [LARGE SCALE GENOMIC DNA]</scope>
    <source>
        <strain evidence="13">CBS 9802 / IAM 14324 / JCM 22182 / KY 12970</strain>
    </source>
</reference>
<evidence type="ECO:0000256" key="8">
    <source>
        <dbReference type="HAMAP-Rule" id="MF_03103"/>
    </source>
</evidence>
<evidence type="ECO:0000313" key="12">
    <source>
        <dbReference type="EMBL" id="GAA97884.1"/>
    </source>
</evidence>
<evidence type="ECO:0000256" key="9">
    <source>
        <dbReference type="SAM" id="MobiDB-lite"/>
    </source>
</evidence>
<keyword evidence="5" id="KW-0445">Lipid transport</keyword>
<accession>G7E4X4</accession>
<proteinExistence type="inferred from homology"/>
<feature type="compositionally biased region" description="Polar residues" evidence="9">
    <location>
        <begin position="445"/>
        <end position="457"/>
    </location>
</feature>
<dbReference type="RefSeq" id="XP_014566308.1">
    <property type="nucleotide sequence ID" value="XM_014710822.1"/>
</dbReference>
<dbReference type="InParanoid" id="G7E4X4"/>
<feature type="topological domain" description="Lumenal" evidence="8">
    <location>
        <begin position="1"/>
        <end position="39"/>
    </location>
</feature>
<evidence type="ECO:0000256" key="3">
    <source>
        <dbReference type="ARBA" id="ARBA00022824"/>
    </source>
</evidence>
<dbReference type="PANTHER" id="PTHR13466">
    <property type="entry name" value="TEX2 PROTEIN-RELATED"/>
    <property type="match status" value="1"/>
</dbReference>
<dbReference type="eggNOG" id="ENOG502QUUW">
    <property type="taxonomic scope" value="Eukaryota"/>
</dbReference>
<feature type="transmembrane region" description="Helical" evidence="10">
    <location>
        <begin position="40"/>
        <end position="60"/>
    </location>
</feature>
<feature type="domain" description="SMP-LTD" evidence="11">
    <location>
        <begin position="116"/>
        <end position="325"/>
    </location>
</feature>
<evidence type="ECO:0000256" key="1">
    <source>
        <dbReference type="ARBA" id="ARBA00022448"/>
    </source>
</evidence>